<dbReference type="AlphaFoldDB" id="A0A6J2TWA6"/>
<keyword evidence="1" id="KW-1185">Reference proteome</keyword>
<reference evidence="2" key="1">
    <citation type="submission" date="2025-08" db="UniProtKB">
        <authorList>
            <consortium name="RefSeq"/>
        </authorList>
    </citation>
    <scope>IDENTIFICATION</scope>
    <source>
        <strain evidence="2">11010-0011.00</strain>
        <tissue evidence="2">Whole body</tissue>
    </source>
</reference>
<proteinExistence type="predicted"/>
<gene>
    <name evidence="2" type="primary">LOC115627598</name>
</gene>
<evidence type="ECO:0000313" key="2">
    <source>
        <dbReference type="RefSeq" id="XP_030379182.1"/>
    </source>
</evidence>
<protein>
    <submittedName>
        <fullName evidence="2">Uncharacterized protein LOC115627598</fullName>
    </submittedName>
</protein>
<name>A0A6J2TWA6_DROLE</name>
<dbReference type="RefSeq" id="XP_030379182.1">
    <property type="nucleotide sequence ID" value="XM_030523322.1"/>
</dbReference>
<dbReference type="GeneID" id="115627598"/>
<organism evidence="1 2">
    <name type="scientific">Drosophila lebanonensis</name>
    <name type="common">Fruit fly</name>
    <name type="synonym">Scaptodrosophila lebanonensis</name>
    <dbReference type="NCBI Taxonomy" id="7225"/>
    <lineage>
        <taxon>Eukaryota</taxon>
        <taxon>Metazoa</taxon>
        <taxon>Ecdysozoa</taxon>
        <taxon>Arthropoda</taxon>
        <taxon>Hexapoda</taxon>
        <taxon>Insecta</taxon>
        <taxon>Pterygota</taxon>
        <taxon>Neoptera</taxon>
        <taxon>Endopterygota</taxon>
        <taxon>Diptera</taxon>
        <taxon>Brachycera</taxon>
        <taxon>Muscomorpha</taxon>
        <taxon>Ephydroidea</taxon>
        <taxon>Drosophilidae</taxon>
        <taxon>Scaptodrosophila</taxon>
    </lineage>
</organism>
<accession>A0A6J2TWA6</accession>
<evidence type="ECO:0000313" key="1">
    <source>
        <dbReference type="Proteomes" id="UP000504634"/>
    </source>
</evidence>
<sequence>MITQPERRYLMSYISNQRANTMSRQSSMDQPKKEVKLIFSCDERAGFLRDKKSLLNTAIASNSNSRRYNLSVCNLIGSPSETLNRGGLFRNTASGKSDKDGYGKFVESFCAKLSEQAIAMGLHKQASKRSLCSTSSSISSISLGLALHHAKKCPNFICNQDRHRIKKQIFRVRL</sequence>
<dbReference type="Proteomes" id="UP000504634">
    <property type="component" value="Unplaced"/>
</dbReference>